<evidence type="ECO:0000313" key="2">
    <source>
        <dbReference type="EMBL" id="OYQ32256.1"/>
    </source>
</evidence>
<evidence type="ECO:0000259" key="1">
    <source>
        <dbReference type="SMART" id="SM00670"/>
    </source>
</evidence>
<feature type="domain" description="PIN" evidence="1">
    <location>
        <begin position="6"/>
        <end position="118"/>
    </location>
</feature>
<dbReference type="InterPro" id="IPR029060">
    <property type="entry name" value="PIN-like_dom_sf"/>
</dbReference>
<dbReference type="InterPro" id="IPR002850">
    <property type="entry name" value="PIN_toxin-like"/>
</dbReference>
<dbReference type="AlphaFoldDB" id="A0A255YSN9"/>
<dbReference type="NCBIfam" id="TIGR00305">
    <property type="entry name" value="putative toxin-antitoxin system toxin component, PIN family"/>
    <property type="match status" value="1"/>
</dbReference>
<dbReference type="RefSeq" id="WP_094416745.1">
    <property type="nucleotide sequence ID" value="NZ_NOXV01000303.1"/>
</dbReference>
<gene>
    <name evidence="2" type="ORF">CHU92_14315</name>
</gene>
<keyword evidence="3" id="KW-1185">Reference proteome</keyword>
<dbReference type="PANTHER" id="PTHR34610:SF3">
    <property type="entry name" value="SSL7007 PROTEIN"/>
    <property type="match status" value="1"/>
</dbReference>
<organism evidence="2 3">
    <name type="scientific">Flavobacterium cyanobacteriorum</name>
    <dbReference type="NCBI Taxonomy" id="2022802"/>
    <lineage>
        <taxon>Bacteria</taxon>
        <taxon>Pseudomonadati</taxon>
        <taxon>Bacteroidota</taxon>
        <taxon>Flavobacteriia</taxon>
        <taxon>Flavobacteriales</taxon>
        <taxon>Flavobacteriaceae</taxon>
        <taxon>Flavobacterium</taxon>
    </lineage>
</organism>
<dbReference type="SUPFAM" id="SSF88723">
    <property type="entry name" value="PIN domain-like"/>
    <property type="match status" value="1"/>
</dbReference>
<dbReference type="InterPro" id="IPR002716">
    <property type="entry name" value="PIN_dom"/>
</dbReference>
<proteinExistence type="predicted"/>
<accession>A0A255YSN9</accession>
<dbReference type="EMBL" id="NOXV01000303">
    <property type="protein sequence ID" value="OYQ32256.1"/>
    <property type="molecule type" value="Genomic_DNA"/>
</dbReference>
<comment type="caution">
    <text evidence="2">The sequence shown here is derived from an EMBL/GenBank/DDBJ whole genome shotgun (WGS) entry which is preliminary data.</text>
</comment>
<dbReference type="Pfam" id="PF13470">
    <property type="entry name" value="PIN_3"/>
    <property type="match status" value="1"/>
</dbReference>
<reference evidence="2 3" key="1">
    <citation type="submission" date="2017-07" db="EMBL/GenBank/DDBJ databases">
        <title>Flavobacterium cyanobacteriorum sp. nov., isolated from cyanobacterial aggregates in a eutrophic lake.</title>
        <authorList>
            <person name="Cai H."/>
        </authorList>
    </citation>
    <scope>NUCLEOTIDE SEQUENCE [LARGE SCALE GENOMIC DNA]</scope>
    <source>
        <strain evidence="2 3">TH021</strain>
    </source>
</reference>
<dbReference type="SMART" id="SM00670">
    <property type="entry name" value="PINc"/>
    <property type="match status" value="1"/>
</dbReference>
<dbReference type="OrthoDB" id="597986at2"/>
<dbReference type="Proteomes" id="UP000216605">
    <property type="component" value="Unassembled WGS sequence"/>
</dbReference>
<name>A0A255YSN9_9FLAO</name>
<evidence type="ECO:0000313" key="3">
    <source>
        <dbReference type="Proteomes" id="UP000216605"/>
    </source>
</evidence>
<sequence>MLKRKSRVVIDTNLWISFFLTKDFSKLDVLLYEQKVVLLFSNELLEEFLEVTSRPKFKQYFSPENVEHLLQQIHLYSEFIEVTSDVRLCRDEKDNFLLSLAKDGKATHLITGDKDLLELDKIGKTKIVTMADYLI</sequence>
<dbReference type="PANTHER" id="PTHR34610">
    <property type="entry name" value="SSL7007 PROTEIN"/>
    <property type="match status" value="1"/>
</dbReference>
<protein>
    <submittedName>
        <fullName evidence="2">Putative toxin-antitoxin system toxin component, PIN family</fullName>
    </submittedName>
</protein>